<dbReference type="Proteomes" id="UP000315235">
    <property type="component" value="Unassembled WGS sequence"/>
</dbReference>
<feature type="domain" description="DUF4349" evidence="3">
    <location>
        <begin position="63"/>
        <end position="262"/>
    </location>
</feature>
<keyword evidence="5" id="KW-1185">Reference proteome</keyword>
<protein>
    <submittedName>
        <fullName evidence="4">DUF4349 domain-containing protein</fullName>
    </submittedName>
</protein>
<keyword evidence="1" id="KW-0812">Transmembrane</keyword>
<dbReference type="AlphaFoldDB" id="A0A553GW58"/>
<feature type="transmembrane region" description="Helical" evidence="1">
    <location>
        <begin position="244"/>
        <end position="266"/>
    </location>
</feature>
<accession>A0A553GW58</accession>
<feature type="signal peptide" evidence="2">
    <location>
        <begin position="1"/>
        <end position="29"/>
    </location>
</feature>
<evidence type="ECO:0000256" key="2">
    <source>
        <dbReference type="SAM" id="SignalP"/>
    </source>
</evidence>
<dbReference type="PROSITE" id="PS51257">
    <property type="entry name" value="PROKAR_LIPOPROTEIN"/>
    <property type="match status" value="1"/>
</dbReference>
<sequence length="279" mass="30133">MARRLTKALAGALLVAPLLLAGCSAGHDAAPRGPAAAPEAAPLLSGEQAKAGAYLAYEHQVAVRIAAERLDERLDALRNACTEERFGPCDLLGLERSSGAYPSAQVSVRTAPEAVDKLVALAAQDATLESRSSRAEDLAQAVGDTDQRLERLQRQRTLLQGYQARQDLAVADLLGVARELADVETQLADVQRDAERLRQRIATNRLTVDFSADRAPAGRLARLGEATGNLLDTLTEGTLQALQMLVYGLPFLVLLFPLALLLRALWRRAVRRRDPPPRP</sequence>
<keyword evidence="1" id="KW-1133">Transmembrane helix</keyword>
<proteinExistence type="predicted"/>
<feature type="chain" id="PRO_5021971847" evidence="2">
    <location>
        <begin position="30"/>
        <end position="279"/>
    </location>
</feature>
<dbReference type="EMBL" id="VJOY01000012">
    <property type="protein sequence ID" value="TRX73740.1"/>
    <property type="molecule type" value="Genomic_DNA"/>
</dbReference>
<keyword evidence="1" id="KW-0472">Membrane</keyword>
<organism evidence="4 5">
    <name type="scientific">Pseudomonas mangiferae</name>
    <dbReference type="NCBI Taxonomy" id="2593654"/>
    <lineage>
        <taxon>Bacteria</taxon>
        <taxon>Pseudomonadati</taxon>
        <taxon>Pseudomonadota</taxon>
        <taxon>Gammaproteobacteria</taxon>
        <taxon>Pseudomonadales</taxon>
        <taxon>Pseudomonadaceae</taxon>
        <taxon>Pseudomonas</taxon>
    </lineage>
</organism>
<gene>
    <name evidence="4" type="ORF">FM069_16555</name>
</gene>
<evidence type="ECO:0000313" key="4">
    <source>
        <dbReference type="EMBL" id="TRX73740.1"/>
    </source>
</evidence>
<dbReference type="RefSeq" id="WP_143489475.1">
    <property type="nucleotide sequence ID" value="NZ_VJOY01000012.1"/>
</dbReference>
<dbReference type="InterPro" id="IPR025645">
    <property type="entry name" value="DUF4349"/>
</dbReference>
<dbReference type="Pfam" id="PF14257">
    <property type="entry name" value="DUF4349"/>
    <property type="match status" value="1"/>
</dbReference>
<evidence type="ECO:0000313" key="5">
    <source>
        <dbReference type="Proteomes" id="UP000315235"/>
    </source>
</evidence>
<dbReference type="OrthoDB" id="5701987at2"/>
<evidence type="ECO:0000259" key="3">
    <source>
        <dbReference type="Pfam" id="PF14257"/>
    </source>
</evidence>
<name>A0A553GW58_9PSED</name>
<comment type="caution">
    <text evidence="4">The sequence shown here is derived from an EMBL/GenBank/DDBJ whole genome shotgun (WGS) entry which is preliminary data.</text>
</comment>
<keyword evidence="2" id="KW-0732">Signal</keyword>
<reference evidence="4 5" key="1">
    <citation type="submission" date="2019-07" db="EMBL/GenBank/DDBJ databases">
        <title>Pseudomonas mangiferae sp. nov., isolated from bark of mango tree in Thailand.</title>
        <authorList>
            <person name="Srisuk N."/>
            <person name="Anurat P."/>
        </authorList>
    </citation>
    <scope>NUCLEOTIDE SEQUENCE [LARGE SCALE GENOMIC DNA]</scope>
    <source>
        <strain evidence="4 5">DMKU_BBB3-04</strain>
    </source>
</reference>
<evidence type="ECO:0000256" key="1">
    <source>
        <dbReference type="SAM" id="Phobius"/>
    </source>
</evidence>